<dbReference type="GO" id="GO:0032259">
    <property type="term" value="P:methylation"/>
    <property type="evidence" value="ECO:0007669"/>
    <property type="project" value="UniProtKB-KW"/>
</dbReference>
<dbReference type="Pfam" id="PF08242">
    <property type="entry name" value="Methyltransf_12"/>
    <property type="match status" value="1"/>
</dbReference>
<evidence type="ECO:0000313" key="5">
    <source>
        <dbReference type="EMBL" id="KGQ20803.1"/>
    </source>
</evidence>
<dbReference type="OrthoDB" id="9811589at2"/>
<dbReference type="STRING" id="1300345.LF41_10"/>
<keyword evidence="1 5" id="KW-0489">Methyltransferase</keyword>
<dbReference type="GO" id="GO:0008168">
    <property type="term" value="F:methyltransferase activity"/>
    <property type="evidence" value="ECO:0007669"/>
    <property type="project" value="UniProtKB-KW"/>
</dbReference>
<gene>
    <name evidence="5" type="ORF">LF41_10</name>
</gene>
<dbReference type="Gene3D" id="3.40.50.150">
    <property type="entry name" value="Vaccinia Virus protein VP39"/>
    <property type="match status" value="1"/>
</dbReference>
<accession>A0A0A2WLV8</accession>
<organism evidence="5 6">
    <name type="scientific">Lysobacter dokdonensis DS-58</name>
    <dbReference type="NCBI Taxonomy" id="1300345"/>
    <lineage>
        <taxon>Bacteria</taxon>
        <taxon>Pseudomonadati</taxon>
        <taxon>Pseudomonadota</taxon>
        <taxon>Gammaproteobacteria</taxon>
        <taxon>Lysobacterales</taxon>
        <taxon>Lysobacteraceae</taxon>
        <taxon>Noviluteimonas</taxon>
    </lineage>
</organism>
<dbReference type="InterPro" id="IPR029063">
    <property type="entry name" value="SAM-dependent_MTases_sf"/>
</dbReference>
<dbReference type="SUPFAM" id="SSF53335">
    <property type="entry name" value="S-adenosyl-L-methionine-dependent methyltransferases"/>
    <property type="match status" value="1"/>
</dbReference>
<proteinExistence type="predicted"/>
<dbReference type="CDD" id="cd02440">
    <property type="entry name" value="AdoMet_MTases"/>
    <property type="match status" value="1"/>
</dbReference>
<keyword evidence="6" id="KW-1185">Reference proteome</keyword>
<dbReference type="PANTHER" id="PTHR43464:SF19">
    <property type="entry name" value="UBIQUINONE BIOSYNTHESIS O-METHYLTRANSFERASE, MITOCHONDRIAL"/>
    <property type="match status" value="1"/>
</dbReference>
<name>A0A0A2WLV8_9GAMM</name>
<dbReference type="PATRIC" id="fig|1300345.3.peg.10"/>
<comment type="caution">
    <text evidence="5">The sequence shown here is derived from an EMBL/GenBank/DDBJ whole genome shotgun (WGS) entry which is preliminary data.</text>
</comment>
<dbReference type="RefSeq" id="WP_052115984.1">
    <property type="nucleotide sequence ID" value="NZ_JRKJ01000001.1"/>
</dbReference>
<evidence type="ECO:0000256" key="3">
    <source>
        <dbReference type="ARBA" id="ARBA00022691"/>
    </source>
</evidence>
<dbReference type="eggNOG" id="COG2226">
    <property type="taxonomic scope" value="Bacteria"/>
</dbReference>
<sequence length="280" mass="30613">MTNTVSTEEWTRRVIASIDAPQSSPHGDPLPHFPDATLQANTTGLSGEAAVRQAAGFHDDVVGAMARAGAPLRPGMQVLDFGCGWGRISRMFLREVSANDLHGIDVDPDFIALCKQLFGSERFSTCAPMPDGALPAQGFDLVVAYSVFSHLSQAAATAWLDEFHRILKPGGFVGFTTRHESFFAYLEWARNTPGVQGYTKALGELFDDTAVPMAALRRGEFVHATAMGVSGGGVRNESFYGESWIPQAWLEREYGDRFEVVAACFDPTKYDQIGFVLRKR</sequence>
<dbReference type="EMBL" id="JRKJ01000001">
    <property type="protein sequence ID" value="KGQ20803.1"/>
    <property type="molecule type" value="Genomic_DNA"/>
</dbReference>
<dbReference type="AlphaFoldDB" id="A0A0A2WLV8"/>
<dbReference type="Proteomes" id="UP000030518">
    <property type="component" value="Unassembled WGS sequence"/>
</dbReference>
<feature type="domain" description="Methyltransferase type 12" evidence="4">
    <location>
        <begin position="79"/>
        <end position="172"/>
    </location>
</feature>
<evidence type="ECO:0000256" key="1">
    <source>
        <dbReference type="ARBA" id="ARBA00022603"/>
    </source>
</evidence>
<keyword evidence="2 5" id="KW-0808">Transferase</keyword>
<dbReference type="InterPro" id="IPR013217">
    <property type="entry name" value="Methyltransf_12"/>
</dbReference>
<evidence type="ECO:0000259" key="4">
    <source>
        <dbReference type="Pfam" id="PF08242"/>
    </source>
</evidence>
<keyword evidence="3" id="KW-0949">S-adenosyl-L-methionine</keyword>
<protein>
    <submittedName>
        <fullName evidence="5">Methyltransferase type 12</fullName>
    </submittedName>
</protein>
<evidence type="ECO:0000256" key="2">
    <source>
        <dbReference type="ARBA" id="ARBA00022679"/>
    </source>
</evidence>
<dbReference type="PANTHER" id="PTHR43464">
    <property type="entry name" value="METHYLTRANSFERASE"/>
    <property type="match status" value="1"/>
</dbReference>
<evidence type="ECO:0000313" key="6">
    <source>
        <dbReference type="Proteomes" id="UP000030518"/>
    </source>
</evidence>
<reference evidence="5 6" key="1">
    <citation type="submission" date="2014-09" db="EMBL/GenBank/DDBJ databases">
        <title>Genome sequences of Lysobacter dokdonensis DS-58.</title>
        <authorList>
            <person name="Kim J.F."/>
            <person name="Kwak M.-J."/>
        </authorList>
    </citation>
    <scope>NUCLEOTIDE SEQUENCE [LARGE SCALE GENOMIC DNA]</scope>
    <source>
        <strain evidence="5 6">DS-58</strain>
    </source>
</reference>